<dbReference type="Pfam" id="PF10220">
    <property type="entry name" value="Smg8_Smg9"/>
    <property type="match status" value="1"/>
</dbReference>
<keyword evidence="2" id="KW-0866">Nonsense-mediated mRNA decay</keyword>
<organism evidence="4 5">
    <name type="scientific">Sitophilus oryzae</name>
    <name type="common">Rice weevil</name>
    <name type="synonym">Curculio oryzae</name>
    <dbReference type="NCBI Taxonomy" id="7048"/>
    <lineage>
        <taxon>Eukaryota</taxon>
        <taxon>Metazoa</taxon>
        <taxon>Ecdysozoa</taxon>
        <taxon>Arthropoda</taxon>
        <taxon>Hexapoda</taxon>
        <taxon>Insecta</taxon>
        <taxon>Pterygota</taxon>
        <taxon>Neoptera</taxon>
        <taxon>Endopterygota</taxon>
        <taxon>Coleoptera</taxon>
        <taxon>Polyphaga</taxon>
        <taxon>Cucujiformia</taxon>
        <taxon>Curculionidae</taxon>
        <taxon>Dryophthorinae</taxon>
        <taxon>Sitophilus</taxon>
    </lineage>
</organism>
<feature type="compositionally biased region" description="Polar residues" evidence="3">
    <location>
        <begin position="21"/>
        <end position="37"/>
    </location>
</feature>
<evidence type="ECO:0000256" key="3">
    <source>
        <dbReference type="SAM" id="MobiDB-lite"/>
    </source>
</evidence>
<protein>
    <submittedName>
        <fullName evidence="5">Protein SMG9</fullName>
    </submittedName>
</protein>
<dbReference type="PANTHER" id="PTHR14270">
    <property type="entry name" value="NONSENSE-MEDIATED MRNA DECAY FACTOR SMG9"/>
    <property type="match status" value="1"/>
</dbReference>
<feature type="region of interest" description="Disordered" evidence="3">
    <location>
        <begin position="1"/>
        <end position="83"/>
    </location>
</feature>
<dbReference type="SUPFAM" id="SSF52540">
    <property type="entry name" value="P-loop containing nucleoside triphosphate hydrolases"/>
    <property type="match status" value="1"/>
</dbReference>
<dbReference type="InParanoid" id="A0A6J2YWF2"/>
<comment type="similarity">
    <text evidence="1">Belongs to the SMG9 family.</text>
</comment>
<evidence type="ECO:0000256" key="2">
    <source>
        <dbReference type="ARBA" id="ARBA00023161"/>
    </source>
</evidence>
<name>A0A6J2YWF2_SITOR</name>
<dbReference type="InterPro" id="IPR027417">
    <property type="entry name" value="P-loop_NTPase"/>
</dbReference>
<dbReference type="AlphaFoldDB" id="A0A6J2YWF2"/>
<dbReference type="FunCoup" id="A0A6J2YWF2">
    <property type="interactions" value="564"/>
</dbReference>
<evidence type="ECO:0000313" key="4">
    <source>
        <dbReference type="Proteomes" id="UP000504635"/>
    </source>
</evidence>
<dbReference type="GeneID" id="115890964"/>
<dbReference type="GO" id="GO:0000184">
    <property type="term" value="P:nuclear-transcribed mRNA catabolic process, nonsense-mediated decay"/>
    <property type="evidence" value="ECO:0007669"/>
    <property type="project" value="UniProtKB-KW"/>
</dbReference>
<proteinExistence type="inferred from homology"/>
<evidence type="ECO:0000256" key="1">
    <source>
        <dbReference type="ARBA" id="ARBA00007712"/>
    </source>
</evidence>
<dbReference type="PANTHER" id="PTHR14270:SF0">
    <property type="entry name" value="NONSENSE-MEDIATED MRNA DECAY FACTOR SMG9"/>
    <property type="match status" value="1"/>
</dbReference>
<dbReference type="Gene3D" id="3.40.50.300">
    <property type="entry name" value="P-loop containing nucleotide triphosphate hydrolases"/>
    <property type="match status" value="1"/>
</dbReference>
<sequence>MGDFERKKIISNKSRPFARESSASSKSFPNRPASTPSKENKDSSSGEIKQPTILLKNRETVSDENTVNIRKKPKESEASLGVPLKENEGTTVLKDMKKSMKFIDDGIINTEHLQDYLQENNDFIVVGIIGGQGVGKSTLLNMLTEKKLTKKYIKKLFKSQSEASLDSENDISILTQCLEDTNLNDDPIFKTETIENVENCTNVTQGIDIYVSPNRVIFLDCQPILSVGTLDDLIESENKRTNLVSEFIPLENSGEIQGLQYTSFLMSVCHIIIVLQDWFFDSNVIRFIQTAEMLKPTISNTEDEYSEHFPHLIMVHNRAQMSDFTPKQFKAMQKTYEILFKKTKLQFHSNLGLASGSIMNTLDPENCGKQVNLFLIPEYNESSDGIYSGHPSLENLIERLRANLFGAIKTSLTHIQLTEKTWLLYCNKAWETVKKSPFFVEYTKLMP</sequence>
<dbReference type="KEGG" id="soy:115890964"/>
<dbReference type="InterPro" id="IPR019354">
    <property type="entry name" value="SMG8-like"/>
</dbReference>
<keyword evidence="4" id="KW-1185">Reference proteome</keyword>
<dbReference type="OrthoDB" id="79514at2759"/>
<reference evidence="5" key="1">
    <citation type="submission" date="2025-08" db="UniProtKB">
        <authorList>
            <consortium name="RefSeq"/>
        </authorList>
    </citation>
    <scope>IDENTIFICATION</scope>
    <source>
        <tissue evidence="5">Gonads</tissue>
    </source>
</reference>
<dbReference type="Proteomes" id="UP000504635">
    <property type="component" value="Unplaced"/>
</dbReference>
<dbReference type="RefSeq" id="XP_030767195.1">
    <property type="nucleotide sequence ID" value="XM_030911335.1"/>
</dbReference>
<dbReference type="InterPro" id="IPR039177">
    <property type="entry name" value="SMG9"/>
</dbReference>
<gene>
    <name evidence="5" type="primary">LOC115890964</name>
</gene>
<evidence type="ECO:0000313" key="5">
    <source>
        <dbReference type="RefSeq" id="XP_030767195.1"/>
    </source>
</evidence>
<accession>A0A6J2YWF2</accession>